<evidence type="ECO:0000256" key="1">
    <source>
        <dbReference type="SAM" id="Phobius"/>
    </source>
</evidence>
<gene>
    <name evidence="2" type="ORF">METZ01_LOCUS405953</name>
</gene>
<name>A0A382W2Y0_9ZZZZ</name>
<sequence length="35" mass="3683">MDIVRPVLVLVGRTVLGLLLSGVFSVIGIGIAWSM</sequence>
<reference evidence="2" key="1">
    <citation type="submission" date="2018-05" db="EMBL/GenBank/DDBJ databases">
        <authorList>
            <person name="Lanie J.A."/>
            <person name="Ng W.-L."/>
            <person name="Kazmierczak K.M."/>
            <person name="Andrzejewski T.M."/>
            <person name="Davidsen T.M."/>
            <person name="Wayne K.J."/>
            <person name="Tettelin H."/>
            <person name="Glass J.I."/>
            <person name="Rusch D."/>
            <person name="Podicherti R."/>
            <person name="Tsui H.-C.T."/>
            <person name="Winkler M.E."/>
        </authorList>
    </citation>
    <scope>NUCLEOTIDE SEQUENCE</scope>
</reference>
<proteinExistence type="predicted"/>
<organism evidence="2">
    <name type="scientific">marine metagenome</name>
    <dbReference type="NCBI Taxonomy" id="408172"/>
    <lineage>
        <taxon>unclassified sequences</taxon>
        <taxon>metagenomes</taxon>
        <taxon>ecological metagenomes</taxon>
    </lineage>
</organism>
<keyword evidence="1" id="KW-0812">Transmembrane</keyword>
<protein>
    <submittedName>
        <fullName evidence="2">Uncharacterized protein</fullName>
    </submittedName>
</protein>
<feature type="transmembrane region" description="Helical" evidence="1">
    <location>
        <begin position="7"/>
        <end position="33"/>
    </location>
</feature>
<evidence type="ECO:0000313" key="2">
    <source>
        <dbReference type="EMBL" id="SVD53099.1"/>
    </source>
</evidence>
<keyword evidence="1" id="KW-1133">Transmembrane helix</keyword>
<dbReference type="EMBL" id="UINC01156595">
    <property type="protein sequence ID" value="SVD53099.1"/>
    <property type="molecule type" value="Genomic_DNA"/>
</dbReference>
<dbReference type="AlphaFoldDB" id="A0A382W2Y0"/>
<accession>A0A382W2Y0</accession>
<keyword evidence="1" id="KW-0472">Membrane</keyword>
<feature type="non-terminal residue" evidence="2">
    <location>
        <position position="35"/>
    </location>
</feature>